<evidence type="ECO:0000259" key="1">
    <source>
        <dbReference type="Pfam" id="PF13472"/>
    </source>
</evidence>
<dbReference type="Gene3D" id="2.60.40.10">
    <property type="entry name" value="Immunoglobulins"/>
    <property type="match status" value="1"/>
</dbReference>
<gene>
    <name evidence="2" type="ORF">HHL17_09845</name>
</gene>
<dbReference type="AlphaFoldDB" id="A0A848GIG2"/>
<dbReference type="InterPro" id="IPR036514">
    <property type="entry name" value="SGNH_hydro_sf"/>
</dbReference>
<evidence type="ECO:0000313" key="2">
    <source>
        <dbReference type="EMBL" id="NML37491.1"/>
    </source>
</evidence>
<dbReference type="Pfam" id="PF13472">
    <property type="entry name" value="Lipase_GDSL_2"/>
    <property type="match status" value="1"/>
</dbReference>
<evidence type="ECO:0000313" key="3">
    <source>
        <dbReference type="Proteomes" id="UP000583266"/>
    </source>
</evidence>
<dbReference type="RefSeq" id="WP_169224550.1">
    <property type="nucleotide sequence ID" value="NZ_JABBGC010000001.1"/>
</dbReference>
<dbReference type="Pfam" id="PF22352">
    <property type="entry name" value="K319L-like_PKD"/>
    <property type="match status" value="1"/>
</dbReference>
<dbReference type="Gene3D" id="3.40.50.1110">
    <property type="entry name" value="SGNH hydrolase"/>
    <property type="match status" value="1"/>
</dbReference>
<dbReference type="InterPro" id="IPR013830">
    <property type="entry name" value="SGNH_hydro"/>
</dbReference>
<comment type="caution">
    <text evidence="2">The sequence shown here is derived from an EMBL/GenBank/DDBJ whole genome shotgun (WGS) entry which is preliminary data.</text>
</comment>
<keyword evidence="2" id="KW-0378">Hydrolase</keyword>
<dbReference type="CDD" id="cd00229">
    <property type="entry name" value="SGNH_hydrolase"/>
    <property type="match status" value="1"/>
</dbReference>
<dbReference type="GO" id="GO:0016788">
    <property type="term" value="F:hydrolase activity, acting on ester bonds"/>
    <property type="evidence" value="ECO:0007669"/>
    <property type="project" value="UniProtKB-ARBA"/>
</dbReference>
<dbReference type="Proteomes" id="UP000583266">
    <property type="component" value="Unassembled WGS sequence"/>
</dbReference>
<dbReference type="SUPFAM" id="SSF52266">
    <property type="entry name" value="SGNH hydrolase"/>
    <property type="match status" value="1"/>
</dbReference>
<feature type="domain" description="SGNH hydrolase-type esterase" evidence="1">
    <location>
        <begin position="194"/>
        <end position="369"/>
    </location>
</feature>
<dbReference type="EMBL" id="JABBGC010000001">
    <property type="protein sequence ID" value="NML37491.1"/>
    <property type="molecule type" value="Genomic_DNA"/>
</dbReference>
<reference evidence="2 3" key="1">
    <citation type="submission" date="2020-04" db="EMBL/GenBank/DDBJ databases">
        <title>Chitinophaga sp. G-6-1-13 sp. nov., isolated from soil.</title>
        <authorList>
            <person name="Dahal R.H."/>
            <person name="Chaudhary D.K."/>
        </authorList>
    </citation>
    <scope>NUCLEOTIDE SEQUENCE [LARGE SCALE GENOMIC DNA]</scope>
    <source>
        <strain evidence="2 3">G-6-1-13</strain>
    </source>
</reference>
<proteinExistence type="predicted"/>
<protein>
    <submittedName>
        <fullName evidence="2">SGNH/GDSL hydrolase family protein</fullName>
    </submittedName>
</protein>
<organism evidence="2 3">
    <name type="scientific">Chitinophaga fulva</name>
    <dbReference type="NCBI Taxonomy" id="2728842"/>
    <lineage>
        <taxon>Bacteria</taxon>
        <taxon>Pseudomonadati</taxon>
        <taxon>Bacteroidota</taxon>
        <taxon>Chitinophagia</taxon>
        <taxon>Chitinophagales</taxon>
        <taxon>Chitinophagaceae</taxon>
        <taxon>Chitinophaga</taxon>
    </lineage>
</organism>
<sequence length="964" mass="104119">MFKQVLYIPLLLAGIATVAQSPLRVERDSVKITNAELVLRNNTKDVTGYLYNTGDGKTMFRKMGRQMQFLAGTSGYPAAGDSVYQDATLANYTIKVLRNGLLQYRSNSNGVKIDDAAGKITFYPALQNNDHIYIEALGGMDLTLDGSSVNTGNPIIPQGLQLRAGVFENADKTYTLRWTSNAKTLYLQPKVAGIGSSTLAGYGLDAPDRLGDKISLWLGNNTAGSSWNNLAVAGYTSKDVLPATQGGVVGHNIETALGLNPDFIFVSLPSNDPAANISVNQSIANLKNIDNLAQARGIPVFFETTQPRTSYTAPQQDMLRQLADSIRTIWPNRFVEGYNDVADPAATGNILSKYDKGDGIHLNSAGNQLIAARLFDKWMEFFQSVRGVKRYVIDSSLDKTSWSQFAVEQDANIVKRSFIRYNQAKQYFRVKAELQDGSYSPFSSIAVLDEKTTPTNPGVDDYNYRLLVDLGGDGLITLNGSGKADGKPTPSPDGSGKYWNNWYGIGDVTGFADKSSIAALKTTTNAATKMSMQIIGLPQGTFGSSATKSINYNGFNVPVGDYPMEAVYDNMFLHSSINPNGITLRIKGLVKTNTYYIKLWGARLDDASTTPRILQAKLGDAAWETALSADMRYATTATPDYNRAITFNQVKGLDSVDIVLRVGAGSTFAHLSLVDIGVMGTLPILPQLKLTDTTTLLSTMQLTAVPVNNAQITSYQWSQVSGPNTATISNGNTASASFSGLTNGTFVFKVTGTTAEGEALIAQSTVKVFPNNNGKKTLRAHFSKTAVTPIPGWFNVTYPTGGLHIVATDPSTNWTIDNVSGATTYWSVLGGNQASDVDGTSTNNNSGVIPDIALKSFWFNYSLRYTPGMDNLLLKGLNPSKTYTLKLYAARNSATNTDGKAKYGVWRINGGSEQLLNALDNTSNEIVITNVTPDANGIIRLSVHSTTTTYGDFSILNALILQEN</sequence>
<accession>A0A848GIG2</accession>
<name>A0A848GIG2_9BACT</name>
<keyword evidence="3" id="KW-1185">Reference proteome</keyword>
<dbReference type="InterPro" id="IPR013783">
    <property type="entry name" value="Ig-like_fold"/>
</dbReference>